<protein>
    <submittedName>
        <fullName evidence="1">Uncharacterized protein</fullName>
    </submittedName>
</protein>
<proteinExistence type="predicted"/>
<gene>
    <name evidence="1" type="ORF">BaRGS_00015917</name>
</gene>
<evidence type="ECO:0000313" key="1">
    <source>
        <dbReference type="EMBL" id="KAK7492779.1"/>
    </source>
</evidence>
<keyword evidence="2" id="KW-1185">Reference proteome</keyword>
<name>A0ABD0KZW9_9CAEN</name>
<dbReference type="Proteomes" id="UP001519460">
    <property type="component" value="Unassembled WGS sequence"/>
</dbReference>
<comment type="caution">
    <text evidence="1">The sequence shown here is derived from an EMBL/GenBank/DDBJ whole genome shotgun (WGS) entry which is preliminary data.</text>
</comment>
<organism evidence="1 2">
    <name type="scientific">Batillaria attramentaria</name>
    <dbReference type="NCBI Taxonomy" id="370345"/>
    <lineage>
        <taxon>Eukaryota</taxon>
        <taxon>Metazoa</taxon>
        <taxon>Spiralia</taxon>
        <taxon>Lophotrochozoa</taxon>
        <taxon>Mollusca</taxon>
        <taxon>Gastropoda</taxon>
        <taxon>Caenogastropoda</taxon>
        <taxon>Sorbeoconcha</taxon>
        <taxon>Cerithioidea</taxon>
        <taxon>Batillariidae</taxon>
        <taxon>Batillaria</taxon>
    </lineage>
</organism>
<accession>A0ABD0KZW9</accession>
<evidence type="ECO:0000313" key="2">
    <source>
        <dbReference type="Proteomes" id="UP001519460"/>
    </source>
</evidence>
<dbReference type="EMBL" id="JACVVK020000099">
    <property type="protein sequence ID" value="KAK7492779.1"/>
    <property type="molecule type" value="Genomic_DNA"/>
</dbReference>
<sequence length="87" mass="9725">MRVLPSCGEVGGICMELSLRADVSAPLLLGKLRQCFLVHCSWECSRVGTVWMLHVTVFRTVWVIVRWAVVAAVDEACLVNFFASVER</sequence>
<reference evidence="1 2" key="1">
    <citation type="journal article" date="2023" name="Sci. Data">
        <title>Genome assembly of the Korean intertidal mud-creeper Batillaria attramentaria.</title>
        <authorList>
            <person name="Patra A.K."/>
            <person name="Ho P.T."/>
            <person name="Jun S."/>
            <person name="Lee S.J."/>
            <person name="Kim Y."/>
            <person name="Won Y.J."/>
        </authorList>
    </citation>
    <scope>NUCLEOTIDE SEQUENCE [LARGE SCALE GENOMIC DNA]</scope>
    <source>
        <strain evidence="1">Wonlab-2016</strain>
    </source>
</reference>
<dbReference type="AlphaFoldDB" id="A0ABD0KZW9"/>